<gene>
    <name evidence="1" type="ORF">SAMN05216605_1193</name>
</gene>
<dbReference type="OrthoDB" id="6902231at2"/>
<proteinExistence type="predicted"/>
<dbReference type="Proteomes" id="UP000182894">
    <property type="component" value="Unassembled WGS sequence"/>
</dbReference>
<dbReference type="EMBL" id="FNCO01000019">
    <property type="protein sequence ID" value="SDI92085.1"/>
    <property type="molecule type" value="Genomic_DNA"/>
</dbReference>
<dbReference type="AlphaFoldDB" id="A0A1G8PIK2"/>
<protein>
    <submittedName>
        <fullName evidence="1">Uncharacterized protein</fullName>
    </submittedName>
</protein>
<evidence type="ECO:0000313" key="2">
    <source>
        <dbReference type="Proteomes" id="UP000182894"/>
    </source>
</evidence>
<reference evidence="2" key="1">
    <citation type="submission" date="2016-10" db="EMBL/GenBank/DDBJ databases">
        <authorList>
            <person name="Varghese N."/>
            <person name="Submissions S."/>
        </authorList>
    </citation>
    <scope>NUCLEOTIDE SEQUENCE [LARGE SCALE GENOMIC DNA]</scope>
    <source>
        <strain evidence="2">ATCC 700689</strain>
    </source>
</reference>
<dbReference type="RefSeq" id="WP_074757637.1">
    <property type="nucleotide sequence ID" value="NZ_FNCO01000019.1"/>
</dbReference>
<keyword evidence="2" id="KW-1185">Reference proteome</keyword>
<sequence length="210" mass="23281">MTTNVEIATVKNVFEENDVLMLKKNLSMGNQPLTAATFFVKGTVRTSVSFVLEYLYKKMVSNLDGFEAWLVLGNTARQPDTRIVRHRGLWGALKSRGLEVRGGSKAYEKAYEESGGIKFFGAQRLSTFSIASVSELLFQERCAYILLIPGGFAVQGMMDKKFCGELDDDLSGFMEVLQVGGLLKKIGEFDDRESGFVMLATSEVLLKMVS</sequence>
<dbReference type="STRING" id="89065.SAMN05216605_1193"/>
<evidence type="ECO:0000313" key="1">
    <source>
        <dbReference type="EMBL" id="SDI92085.1"/>
    </source>
</evidence>
<organism evidence="1 2">
    <name type="scientific">Pseudomonas abietaniphila</name>
    <dbReference type="NCBI Taxonomy" id="89065"/>
    <lineage>
        <taxon>Bacteria</taxon>
        <taxon>Pseudomonadati</taxon>
        <taxon>Pseudomonadota</taxon>
        <taxon>Gammaproteobacteria</taxon>
        <taxon>Pseudomonadales</taxon>
        <taxon>Pseudomonadaceae</taxon>
        <taxon>Pseudomonas</taxon>
    </lineage>
</organism>
<accession>A0A1G8PIK2</accession>
<name>A0A1G8PIK2_9PSED</name>